<gene>
    <name evidence="3" type="ORF">G6045_24575</name>
</gene>
<evidence type="ECO:0000313" key="3">
    <source>
        <dbReference type="EMBL" id="NGO78807.1"/>
    </source>
</evidence>
<protein>
    <recommendedName>
        <fullName evidence="5">DUF748 domain-containing protein</fullName>
    </recommendedName>
</protein>
<evidence type="ECO:0000313" key="4">
    <source>
        <dbReference type="Proteomes" id="UP000481109"/>
    </source>
</evidence>
<comment type="caution">
    <text evidence="3">The sequence shown here is derived from an EMBL/GenBank/DDBJ whole genome shotgun (WGS) entry which is preliminary data.</text>
</comment>
<reference evidence="3 4" key="1">
    <citation type="submission" date="2020-02" db="EMBL/GenBank/DDBJ databases">
        <title>Whole-genome analyses of novel actinobacteria.</title>
        <authorList>
            <person name="Sahin N."/>
            <person name="Tokatli A."/>
        </authorList>
    </citation>
    <scope>NUCLEOTIDE SEQUENCE [LARGE SCALE GENOMIC DNA]</scope>
    <source>
        <strain evidence="3 4">YC504</strain>
    </source>
</reference>
<dbReference type="Proteomes" id="UP000481109">
    <property type="component" value="Unassembled WGS sequence"/>
</dbReference>
<name>A0A6G4XPR4_9ACTN</name>
<feature type="compositionally biased region" description="Basic and acidic residues" evidence="1">
    <location>
        <begin position="48"/>
        <end position="62"/>
    </location>
</feature>
<evidence type="ECO:0008006" key="5">
    <source>
        <dbReference type="Google" id="ProtNLM"/>
    </source>
</evidence>
<feature type="region of interest" description="Disordered" evidence="1">
    <location>
        <begin position="35"/>
        <end position="62"/>
    </location>
</feature>
<accession>A0A6G4XPR4</accession>
<dbReference type="EMBL" id="JAAKZW010000118">
    <property type="protein sequence ID" value="NGO78807.1"/>
    <property type="molecule type" value="Genomic_DNA"/>
</dbReference>
<feature type="signal peptide" evidence="2">
    <location>
        <begin position="1"/>
        <end position="23"/>
    </location>
</feature>
<keyword evidence="4" id="KW-1185">Reference proteome</keyword>
<organism evidence="3 4">
    <name type="scientific">Streptomyces mesophilus</name>
    <dbReference type="NCBI Taxonomy" id="1775132"/>
    <lineage>
        <taxon>Bacteria</taxon>
        <taxon>Bacillati</taxon>
        <taxon>Actinomycetota</taxon>
        <taxon>Actinomycetes</taxon>
        <taxon>Kitasatosporales</taxon>
        <taxon>Streptomycetaceae</taxon>
        <taxon>Streptomyces</taxon>
    </lineage>
</organism>
<evidence type="ECO:0000256" key="1">
    <source>
        <dbReference type="SAM" id="MobiDB-lite"/>
    </source>
</evidence>
<feature type="chain" id="PRO_5026254692" description="DUF748 domain-containing protein" evidence="2">
    <location>
        <begin position="24"/>
        <end position="307"/>
    </location>
</feature>
<dbReference type="RefSeq" id="WP_165334253.1">
    <property type="nucleotide sequence ID" value="NZ_JAAKZW010000118.1"/>
</dbReference>
<proteinExistence type="predicted"/>
<feature type="compositionally biased region" description="Low complexity" evidence="1">
    <location>
        <begin position="37"/>
        <end position="46"/>
    </location>
</feature>
<evidence type="ECO:0000256" key="2">
    <source>
        <dbReference type="SAM" id="SignalP"/>
    </source>
</evidence>
<dbReference type="AlphaFoldDB" id="A0A6G4XPR4"/>
<keyword evidence="2" id="KW-0732">Signal</keyword>
<sequence length="307" mass="32481">MNTALRITAFATALAATFGTAYAVGNGIDPVIDTKEGGASAHATEGAGHGEESGGHAGDKADKDVPAAEATYRIGLKTPRLTADRKGELRFAVEDGKGRPLTSYVREHGKELHLIVASRDLTVYRHLHPTRDATGTWSTPVELPEAGSYRIFADFKAKGAAEGSVQSAEVAVAGPYKPKELPKPSAVAKVDGYEVKLSGKLTPNKASDLVLNVSKDGRPVKNLQPYLGSYGHLVALRADDLEYLHVHPNKGEPGPDISFTAETTGKGAYRLFLDFQHEGKVRTAAFTVYTDGAAVAEPEGEGDGHGH</sequence>